<protein>
    <submittedName>
        <fullName evidence="1">Uncharacterized protein</fullName>
    </submittedName>
</protein>
<reference evidence="1" key="1">
    <citation type="submission" date="2019-08" db="EMBL/GenBank/DDBJ databases">
        <authorList>
            <person name="Kucharzyk K."/>
            <person name="Murdoch R.W."/>
            <person name="Higgins S."/>
            <person name="Loffler F."/>
        </authorList>
    </citation>
    <scope>NUCLEOTIDE SEQUENCE</scope>
</reference>
<comment type="caution">
    <text evidence="1">The sequence shown here is derived from an EMBL/GenBank/DDBJ whole genome shotgun (WGS) entry which is preliminary data.</text>
</comment>
<dbReference type="AlphaFoldDB" id="A0A645HJB4"/>
<sequence length="150" mass="17361">MRDFFYKIVSQKLRRFISVWLKPGNQFFCQRLTSLYGSSTFSRIMRIIVDDPDSVFLTQNLVAAVNPFIMFQTIGTNFKINSNLIGDCDCCSRVFRRMSPNGVHIHGLTKHSERQIKTILAKICHAVASVFIFKTEITLQIRRQCFSQCI</sequence>
<evidence type="ECO:0000313" key="1">
    <source>
        <dbReference type="EMBL" id="MPN38289.1"/>
    </source>
</evidence>
<gene>
    <name evidence="1" type="ORF">SDC9_185813</name>
</gene>
<name>A0A645HJB4_9ZZZZ</name>
<proteinExistence type="predicted"/>
<dbReference type="EMBL" id="VSSQ01093430">
    <property type="protein sequence ID" value="MPN38289.1"/>
    <property type="molecule type" value="Genomic_DNA"/>
</dbReference>
<organism evidence="1">
    <name type="scientific">bioreactor metagenome</name>
    <dbReference type="NCBI Taxonomy" id="1076179"/>
    <lineage>
        <taxon>unclassified sequences</taxon>
        <taxon>metagenomes</taxon>
        <taxon>ecological metagenomes</taxon>
    </lineage>
</organism>
<accession>A0A645HJB4</accession>